<dbReference type="RefSeq" id="XP_028681542.1">
    <property type="nucleotide sequence ID" value="XM_028825709.2"/>
</dbReference>
<feature type="region of interest" description="Disordered" evidence="13">
    <location>
        <begin position="93"/>
        <end position="117"/>
    </location>
</feature>
<feature type="region of interest" description="Disordered" evidence="13">
    <location>
        <begin position="474"/>
        <end position="537"/>
    </location>
</feature>
<evidence type="ECO:0000256" key="8">
    <source>
        <dbReference type="ARBA" id="ARBA00022786"/>
    </source>
</evidence>
<dbReference type="PANTHER" id="PTHR23328:SF1">
    <property type="entry name" value="E3 UBIQUITIN-PROTEIN LIGASE RNF168"/>
    <property type="match status" value="1"/>
</dbReference>
<dbReference type="GO" id="GO:0008270">
    <property type="term" value="F:zinc ion binding"/>
    <property type="evidence" value="ECO:0007669"/>
    <property type="project" value="UniProtKB-KW"/>
</dbReference>
<dbReference type="GeneTree" id="ENSGT00940000153680"/>
<dbReference type="PROSITE" id="PS50089">
    <property type="entry name" value="ZF_RING_2"/>
    <property type="match status" value="1"/>
</dbReference>
<dbReference type="PANTHER" id="PTHR23328">
    <property type="entry name" value="RING-TYPE DOMAIN-CONTAINING PROTEIN"/>
    <property type="match status" value="1"/>
</dbReference>
<evidence type="ECO:0000256" key="12">
    <source>
        <dbReference type="SAM" id="Coils"/>
    </source>
</evidence>
<gene>
    <name evidence="15" type="primary">rnf168</name>
</gene>
<dbReference type="GO" id="GO:0006302">
    <property type="term" value="P:double-strand break repair"/>
    <property type="evidence" value="ECO:0007669"/>
    <property type="project" value="TreeGrafter"/>
</dbReference>
<evidence type="ECO:0000256" key="13">
    <source>
        <dbReference type="SAM" id="MobiDB-lite"/>
    </source>
</evidence>
<feature type="region of interest" description="Disordered" evidence="13">
    <location>
        <begin position="223"/>
        <end position="242"/>
    </location>
</feature>
<evidence type="ECO:0000256" key="10">
    <source>
        <dbReference type="ARBA" id="ARBA00023242"/>
    </source>
</evidence>
<feature type="compositionally biased region" description="Low complexity" evidence="13">
    <location>
        <begin position="188"/>
        <end position="201"/>
    </location>
</feature>
<protein>
    <recommendedName>
        <fullName evidence="3">RING-type E3 ubiquitin transferase</fullName>
        <ecNumber evidence="3">2.3.2.27</ecNumber>
    </recommendedName>
</protein>
<dbReference type="GO" id="GO:0031491">
    <property type="term" value="F:nucleosome binding"/>
    <property type="evidence" value="ECO:0007669"/>
    <property type="project" value="TreeGrafter"/>
</dbReference>
<keyword evidence="5" id="KW-0479">Metal-binding</keyword>
<organism evidence="15 16">
    <name type="scientific">Erpetoichthys calabaricus</name>
    <name type="common">Rope fish</name>
    <name type="synonym">Calamoichthys calabaricus</name>
    <dbReference type="NCBI Taxonomy" id="27687"/>
    <lineage>
        <taxon>Eukaryota</taxon>
        <taxon>Metazoa</taxon>
        <taxon>Chordata</taxon>
        <taxon>Craniata</taxon>
        <taxon>Vertebrata</taxon>
        <taxon>Euteleostomi</taxon>
        <taxon>Actinopterygii</taxon>
        <taxon>Polypteriformes</taxon>
        <taxon>Polypteridae</taxon>
        <taxon>Erpetoichthys</taxon>
    </lineage>
</organism>
<feature type="domain" description="RING-type" evidence="14">
    <location>
        <begin position="16"/>
        <end position="55"/>
    </location>
</feature>
<dbReference type="InterPro" id="IPR001841">
    <property type="entry name" value="Znf_RING"/>
</dbReference>
<comment type="catalytic activity">
    <reaction evidence="1">
        <text>S-ubiquitinyl-[E2 ubiquitin-conjugating enzyme]-L-cysteine + [acceptor protein]-L-lysine = [E2 ubiquitin-conjugating enzyme]-L-cysteine + N(6)-ubiquitinyl-[acceptor protein]-L-lysine.</text>
        <dbReference type="EC" id="2.3.2.27"/>
    </reaction>
</comment>
<dbReference type="GO" id="GO:0005634">
    <property type="term" value="C:nucleus"/>
    <property type="evidence" value="ECO:0007669"/>
    <property type="project" value="UniProtKB-SubCell"/>
</dbReference>
<dbReference type="RefSeq" id="XP_028681541.1">
    <property type="nucleotide sequence ID" value="XM_028825708.2"/>
</dbReference>
<evidence type="ECO:0000256" key="5">
    <source>
        <dbReference type="ARBA" id="ARBA00022723"/>
    </source>
</evidence>
<dbReference type="CDD" id="cd22265">
    <property type="entry name" value="UDM1_RNF168"/>
    <property type="match status" value="1"/>
</dbReference>
<keyword evidence="16" id="KW-1185">Reference proteome</keyword>
<dbReference type="AlphaFoldDB" id="A0A8C4TCT4"/>
<keyword evidence="8" id="KW-0833">Ubl conjugation pathway</keyword>
<feature type="compositionally biased region" description="Low complexity" evidence="13">
    <location>
        <begin position="506"/>
        <end position="516"/>
    </location>
</feature>
<dbReference type="InterPro" id="IPR013083">
    <property type="entry name" value="Znf_RING/FYVE/PHD"/>
</dbReference>
<evidence type="ECO:0000259" key="14">
    <source>
        <dbReference type="PROSITE" id="PS50089"/>
    </source>
</evidence>
<comment type="subcellular location">
    <subcellularLocation>
        <location evidence="2">Nucleus</location>
    </subcellularLocation>
</comment>
<feature type="coiled-coil region" evidence="12">
    <location>
        <begin position="119"/>
        <end position="149"/>
    </location>
</feature>
<dbReference type="Ensembl" id="ENSECRT00000028052.1">
    <property type="protein sequence ID" value="ENSECRP00000027477.1"/>
    <property type="gene ID" value="ENSECRG00000018603.1"/>
</dbReference>
<dbReference type="Proteomes" id="UP000694620">
    <property type="component" value="Unassembled WGS sequence"/>
</dbReference>
<keyword evidence="9" id="KW-0862">Zinc</keyword>
<dbReference type="Gene3D" id="3.30.40.10">
    <property type="entry name" value="Zinc/RING finger domain, C3HC4 (zinc finger)"/>
    <property type="match status" value="1"/>
</dbReference>
<dbReference type="EC" id="2.3.2.27" evidence="3"/>
<dbReference type="GO" id="GO:0061630">
    <property type="term" value="F:ubiquitin protein ligase activity"/>
    <property type="evidence" value="ECO:0007669"/>
    <property type="project" value="UniProtKB-EC"/>
</dbReference>
<evidence type="ECO:0000256" key="2">
    <source>
        <dbReference type="ARBA" id="ARBA00004123"/>
    </source>
</evidence>
<dbReference type="OrthoDB" id="426657at2759"/>
<dbReference type="GO" id="GO:0035861">
    <property type="term" value="C:site of double-strand break"/>
    <property type="evidence" value="ECO:0007669"/>
    <property type="project" value="TreeGrafter"/>
</dbReference>
<dbReference type="CDD" id="cd21952">
    <property type="entry name" value="MIU2_RNF168"/>
    <property type="match status" value="1"/>
</dbReference>
<dbReference type="SMART" id="SM00184">
    <property type="entry name" value="RING"/>
    <property type="match status" value="1"/>
</dbReference>
<dbReference type="InterPro" id="IPR051657">
    <property type="entry name" value="RNF168/RNF169_E3_ubiq-ligase"/>
</dbReference>
<evidence type="ECO:0000256" key="6">
    <source>
        <dbReference type="ARBA" id="ARBA00022763"/>
    </source>
</evidence>
<reference evidence="15" key="1">
    <citation type="submission" date="2025-08" db="UniProtKB">
        <authorList>
            <consortium name="Ensembl"/>
        </authorList>
    </citation>
    <scope>IDENTIFICATION</scope>
</reference>
<evidence type="ECO:0000256" key="3">
    <source>
        <dbReference type="ARBA" id="ARBA00012483"/>
    </source>
</evidence>
<evidence type="ECO:0000256" key="4">
    <source>
        <dbReference type="ARBA" id="ARBA00022679"/>
    </source>
</evidence>
<feature type="region of interest" description="Disordered" evidence="13">
    <location>
        <begin position="188"/>
        <end position="212"/>
    </location>
</feature>
<dbReference type="Pfam" id="PF13923">
    <property type="entry name" value="zf-C3HC4_2"/>
    <property type="match status" value="1"/>
</dbReference>
<keyword evidence="6" id="KW-0227">DNA damage</keyword>
<keyword evidence="4" id="KW-0808">Transferase</keyword>
<dbReference type="CDD" id="cd16550">
    <property type="entry name" value="RING-HC_RNF168"/>
    <property type="match status" value="1"/>
</dbReference>
<evidence type="ECO:0000256" key="1">
    <source>
        <dbReference type="ARBA" id="ARBA00000900"/>
    </source>
</evidence>
<name>A0A8C4TCT4_ERPCA</name>
<dbReference type="GeneID" id="114669484"/>
<evidence type="ECO:0000313" key="15">
    <source>
        <dbReference type="Ensembl" id="ENSECRP00000027477.1"/>
    </source>
</evidence>
<evidence type="ECO:0000256" key="11">
    <source>
        <dbReference type="PROSITE-ProRule" id="PRU00175"/>
    </source>
</evidence>
<evidence type="ECO:0000313" key="16">
    <source>
        <dbReference type="Proteomes" id="UP000694620"/>
    </source>
</evidence>
<keyword evidence="10" id="KW-0539">Nucleus</keyword>
<evidence type="ECO:0000256" key="9">
    <source>
        <dbReference type="ARBA" id="ARBA00022833"/>
    </source>
</evidence>
<reference evidence="15" key="2">
    <citation type="submission" date="2025-09" db="UniProtKB">
        <authorList>
            <consortium name="Ensembl"/>
        </authorList>
    </citation>
    <scope>IDENTIFICATION</scope>
</reference>
<keyword evidence="7 11" id="KW-0863">Zinc-finger</keyword>
<accession>A0A8C4TCT4</accession>
<evidence type="ECO:0000256" key="7">
    <source>
        <dbReference type="ARBA" id="ARBA00022771"/>
    </source>
</evidence>
<dbReference type="SUPFAM" id="SSF57850">
    <property type="entry name" value="RING/U-box"/>
    <property type="match status" value="1"/>
</dbReference>
<feature type="compositionally biased region" description="Polar residues" evidence="13">
    <location>
        <begin position="523"/>
        <end position="537"/>
    </location>
</feature>
<keyword evidence="12" id="KW-0175">Coiled coil</keyword>
<dbReference type="CTD" id="165918"/>
<sequence length="537" mass="61742">MPQVLVKREMPQELSCPVCLEIFLEPVTLPCSHNFCKSCFLEAIDKTNLCCPLCRKRVSTWTRCHSRNNTLVNEDLWKRIQEEFPVQCQRRMAGLDPEEEDEKSDPSPPPRLCSPGELRKEYEEQMRKLEEEKQALEEKERQASEEYIQKLLAEDEERRTEERRVEEELQLKNDERLAYLLSEELHISSVSSRQDSARSYSTGKKRKKSGHIEKYLSPLPLLSSSSAVHPETSRSAKKSVKKANTSANIRNVLWENDMPILNCHEMQDFSETEAVEMLEESTSDLIFSGGNNSEGTSGINRPAVSSNINDCAILGKLAKVINRVTIDKNTCIFMPMDGSGSTNVHFSCRSYPFQRSKEQEEHRLNNQYPLGNTLKRKIWIDADLENSFSNKKTPLQSLECNFQDQPNIHISSLHVQNLKEQEMEFFRKQQQEEQDRMFALELQQRLNKEMREVVRVKGSENEYQLRSKIPTLFSQSQPGNSLEARSKSSSSYIRAKPSAAHRSDLKVSSVSSPLSPTAKPRNTKQLKISQMFQGQDN</sequence>
<proteinExistence type="predicted"/>